<protein>
    <submittedName>
        <fullName evidence="1">Glycosyltransferase family 4 protein</fullName>
    </submittedName>
</protein>
<gene>
    <name evidence="1" type="ORF">JI746_26485</name>
</gene>
<name>A0ABS1JWS6_9BURK</name>
<proteinExistence type="predicted"/>
<dbReference type="PANTHER" id="PTHR12526">
    <property type="entry name" value="GLYCOSYLTRANSFERASE"/>
    <property type="match status" value="1"/>
</dbReference>
<dbReference type="Gene3D" id="3.40.50.2000">
    <property type="entry name" value="Glycogen Phosphorylase B"/>
    <property type="match status" value="1"/>
</dbReference>
<sequence>MATKKLLIVTDVVFVPANEGNKKRILDLVCLYQSLGVEVHVLLVVNKRRNDLSELEELVCGRVSTCSRGGLDRLRVGVGRAFRFASAKLQLNARRNYELDEWYCTSLDAAIFRLQEQFDFDYLQVEYLYFSRALLASGPRLKLLDAHDVFTDRWAIFPKGERPNVWYSVSRSDEARGCGRSDCVIAISGPDANHFRSLGAQPTLLLDFIAPPKPTSYSVAGAFVFLGSGNRMNRSGLDWMIQKVLPKVLQQEPGFKLRVAGSICNSTAPAEGVELLGVVDIDALFADASMMLNPVSIGSGLPIKNIDALSRGVPILCTPNAARGAECFIGTGVLIAEDESQFAGEVVSLLRDPARRADLSRRATAAYAAQYTAARERLKFVLDL</sequence>
<dbReference type="Proteomes" id="UP000622707">
    <property type="component" value="Unassembled WGS sequence"/>
</dbReference>
<evidence type="ECO:0000313" key="1">
    <source>
        <dbReference type="EMBL" id="MBL0428683.1"/>
    </source>
</evidence>
<dbReference type="Pfam" id="PF13692">
    <property type="entry name" value="Glyco_trans_1_4"/>
    <property type="match status" value="1"/>
</dbReference>
<dbReference type="SUPFAM" id="SSF53756">
    <property type="entry name" value="UDP-Glycosyltransferase/glycogen phosphorylase"/>
    <property type="match status" value="1"/>
</dbReference>
<accession>A0ABS1JWS6</accession>
<dbReference type="RefSeq" id="WP_201693321.1">
    <property type="nucleotide sequence ID" value="NZ_JAEQND010000021.1"/>
</dbReference>
<comment type="caution">
    <text evidence="1">The sequence shown here is derived from an EMBL/GenBank/DDBJ whole genome shotgun (WGS) entry which is preliminary data.</text>
</comment>
<keyword evidence="2" id="KW-1185">Reference proteome</keyword>
<dbReference type="EMBL" id="JAEQND010000021">
    <property type="protein sequence ID" value="MBL0428683.1"/>
    <property type="molecule type" value="Genomic_DNA"/>
</dbReference>
<reference evidence="1 2" key="1">
    <citation type="journal article" date="2017" name="Int. J. Syst. Evol. Microbiol.">
        <title>Ramlibacter alkalitolerans sp. nov., alkali-tolerant bacterium isolated from soil of ginseng.</title>
        <authorList>
            <person name="Lee D.H."/>
            <person name="Cha C.J."/>
        </authorList>
    </citation>
    <scope>NUCLEOTIDE SEQUENCE [LARGE SCALE GENOMIC DNA]</scope>
    <source>
        <strain evidence="1 2">KACC 19305</strain>
    </source>
</reference>
<evidence type="ECO:0000313" key="2">
    <source>
        <dbReference type="Proteomes" id="UP000622707"/>
    </source>
</evidence>
<organism evidence="1 2">
    <name type="scientific">Ramlibacter alkalitolerans</name>
    <dbReference type="NCBI Taxonomy" id="2039631"/>
    <lineage>
        <taxon>Bacteria</taxon>
        <taxon>Pseudomonadati</taxon>
        <taxon>Pseudomonadota</taxon>
        <taxon>Betaproteobacteria</taxon>
        <taxon>Burkholderiales</taxon>
        <taxon>Comamonadaceae</taxon>
        <taxon>Ramlibacter</taxon>
    </lineage>
</organism>
<dbReference type="PANTHER" id="PTHR12526:SF636">
    <property type="entry name" value="BLL3647 PROTEIN"/>
    <property type="match status" value="1"/>
</dbReference>